<dbReference type="Gene3D" id="3.40.50.150">
    <property type="entry name" value="Vaccinia Virus protein VP39"/>
    <property type="match status" value="1"/>
</dbReference>
<evidence type="ECO:0000256" key="3">
    <source>
        <dbReference type="ARBA" id="ARBA00022490"/>
    </source>
</evidence>
<dbReference type="PROSITE" id="PS01279">
    <property type="entry name" value="PCMT"/>
    <property type="match status" value="1"/>
</dbReference>
<dbReference type="AlphaFoldDB" id="A0A1Q6DXH7"/>
<dbReference type="NCBIfam" id="TIGR00080">
    <property type="entry name" value="pimt"/>
    <property type="match status" value="1"/>
</dbReference>
<protein>
    <recommendedName>
        <fullName evidence="9">Protein-L-isoaspartate O-methyltransferase</fullName>
        <ecNumber evidence="9">2.1.1.77</ecNumber>
    </recommendedName>
    <alternativeName>
        <fullName evidence="9">L-isoaspartyl protein carboxyl methyltransferase</fullName>
    </alternativeName>
    <alternativeName>
        <fullName evidence="9">Protein L-isoaspartyl methyltransferase</fullName>
    </alternativeName>
    <alternativeName>
        <fullName evidence="9">Protein-beta-aspartate methyltransferase</fullName>
        <shortName evidence="9">PIMT</shortName>
    </alternativeName>
</protein>
<evidence type="ECO:0000313" key="11">
    <source>
        <dbReference type="Proteomes" id="UP000185744"/>
    </source>
</evidence>
<dbReference type="GO" id="GO:0030091">
    <property type="term" value="P:protein repair"/>
    <property type="evidence" value="ECO:0007669"/>
    <property type="project" value="UniProtKB-UniRule"/>
</dbReference>
<dbReference type="SUPFAM" id="SSF53335">
    <property type="entry name" value="S-adenosyl-L-methionine-dependent methyltransferases"/>
    <property type="match status" value="1"/>
</dbReference>
<dbReference type="Proteomes" id="UP000185744">
    <property type="component" value="Unassembled WGS sequence"/>
</dbReference>
<comment type="subcellular location">
    <subcellularLocation>
        <location evidence="1 9">Cytoplasm</location>
    </subcellularLocation>
</comment>
<accession>A0A1Q6DXH7</accession>
<evidence type="ECO:0000256" key="5">
    <source>
        <dbReference type="ARBA" id="ARBA00022679"/>
    </source>
</evidence>
<feature type="active site" evidence="9">
    <location>
        <position position="61"/>
    </location>
</feature>
<evidence type="ECO:0000256" key="8">
    <source>
        <dbReference type="ARBA" id="ARBA00029295"/>
    </source>
</evidence>
<dbReference type="PANTHER" id="PTHR11579">
    <property type="entry name" value="PROTEIN-L-ISOASPARTATE O-METHYLTRANSFERASE"/>
    <property type="match status" value="1"/>
</dbReference>
<dbReference type="GO" id="GO:0004719">
    <property type="term" value="F:protein-L-isoaspartate (D-aspartate) O-methyltransferase activity"/>
    <property type="evidence" value="ECO:0007669"/>
    <property type="project" value="UniProtKB-UniRule"/>
</dbReference>
<evidence type="ECO:0000313" key="10">
    <source>
        <dbReference type="EMBL" id="OKY79074.1"/>
    </source>
</evidence>
<dbReference type="EC" id="2.1.1.77" evidence="9"/>
<evidence type="ECO:0000256" key="4">
    <source>
        <dbReference type="ARBA" id="ARBA00022603"/>
    </source>
</evidence>
<dbReference type="FunCoup" id="A0A1Q6DXH7">
    <property type="interactions" value="50"/>
</dbReference>
<dbReference type="HAMAP" id="MF_00090">
    <property type="entry name" value="PIMT"/>
    <property type="match status" value="1"/>
</dbReference>
<evidence type="ECO:0000256" key="2">
    <source>
        <dbReference type="ARBA" id="ARBA00005369"/>
    </source>
</evidence>
<dbReference type="EMBL" id="MSDW01000001">
    <property type="protein sequence ID" value="OKY79074.1"/>
    <property type="molecule type" value="Genomic_DNA"/>
</dbReference>
<evidence type="ECO:0000256" key="6">
    <source>
        <dbReference type="ARBA" id="ARBA00022691"/>
    </source>
</evidence>
<organism evidence="10 11">
    <name type="scientific">Methanohalarchaeum thermophilum</name>
    <dbReference type="NCBI Taxonomy" id="1903181"/>
    <lineage>
        <taxon>Archaea</taxon>
        <taxon>Methanobacteriati</taxon>
        <taxon>Methanobacteriota</taxon>
        <taxon>Methanonatronarchaeia</taxon>
        <taxon>Methanonatronarchaeales</taxon>
        <taxon>Methanonatronarchaeaceae</taxon>
        <taxon>Candidatus Methanohalarchaeum</taxon>
    </lineage>
</organism>
<gene>
    <name evidence="9" type="primary">pcm</name>
    <name evidence="10" type="ORF">BTN85_1580</name>
</gene>
<evidence type="ECO:0000256" key="7">
    <source>
        <dbReference type="ARBA" id="ARBA00025330"/>
    </source>
</evidence>
<dbReference type="CDD" id="cd02440">
    <property type="entry name" value="AdoMet_MTases"/>
    <property type="match status" value="1"/>
</dbReference>
<dbReference type="PANTHER" id="PTHR11579:SF0">
    <property type="entry name" value="PROTEIN-L-ISOASPARTATE(D-ASPARTATE) O-METHYLTRANSFERASE"/>
    <property type="match status" value="1"/>
</dbReference>
<keyword evidence="5 9" id="KW-0808">Transferase</keyword>
<evidence type="ECO:0000256" key="1">
    <source>
        <dbReference type="ARBA" id="ARBA00004496"/>
    </source>
</evidence>
<keyword evidence="4 9" id="KW-0489">Methyltransferase</keyword>
<dbReference type="InterPro" id="IPR029063">
    <property type="entry name" value="SAM-dependent_MTases_sf"/>
</dbReference>
<comment type="caution">
    <text evidence="10">The sequence shown here is derived from an EMBL/GenBank/DDBJ whole genome shotgun (WGS) entry which is preliminary data.</text>
</comment>
<comment type="similarity">
    <text evidence="2 9">Belongs to the methyltransferase superfamily. L-isoaspartyl/D-aspartyl protein methyltransferase family.</text>
</comment>
<comment type="function">
    <text evidence="7 9">Catalyzes the methyl esterification of L-isoaspartyl residues in peptides and proteins that result from spontaneous decomposition of normal L-aspartyl and L-asparaginyl residues. It plays a role in the repair and/or degradation of damaged proteins.</text>
</comment>
<keyword evidence="6 9" id="KW-0949">S-adenosyl-L-methionine</keyword>
<dbReference type="InterPro" id="IPR000682">
    <property type="entry name" value="PCMT"/>
</dbReference>
<proteinExistence type="inferred from homology"/>
<dbReference type="InParanoid" id="A0A1Q6DXH7"/>
<comment type="catalytic activity">
    <reaction evidence="8 9">
        <text>[protein]-L-isoaspartate + S-adenosyl-L-methionine = [protein]-L-isoaspartate alpha-methyl ester + S-adenosyl-L-homocysteine</text>
        <dbReference type="Rhea" id="RHEA:12705"/>
        <dbReference type="Rhea" id="RHEA-COMP:12143"/>
        <dbReference type="Rhea" id="RHEA-COMP:12144"/>
        <dbReference type="ChEBI" id="CHEBI:57856"/>
        <dbReference type="ChEBI" id="CHEBI:59789"/>
        <dbReference type="ChEBI" id="CHEBI:90596"/>
        <dbReference type="ChEBI" id="CHEBI:90598"/>
        <dbReference type="EC" id="2.1.1.77"/>
    </reaction>
</comment>
<dbReference type="NCBIfam" id="NF001453">
    <property type="entry name" value="PRK00312.1"/>
    <property type="match status" value="1"/>
</dbReference>
<keyword evidence="11" id="KW-1185">Reference proteome</keyword>
<dbReference type="FunFam" id="3.40.50.150:FF:000010">
    <property type="entry name" value="Protein-L-isoaspartate O-methyltransferase"/>
    <property type="match status" value="1"/>
</dbReference>
<name>A0A1Q6DXH7_METT1</name>
<dbReference type="Pfam" id="PF01135">
    <property type="entry name" value="PCMT"/>
    <property type="match status" value="1"/>
</dbReference>
<evidence type="ECO:0000256" key="9">
    <source>
        <dbReference type="HAMAP-Rule" id="MF_00090"/>
    </source>
</evidence>
<sequence>MNFETKRNKLIDKLKKNGYISNKKVIKAMKKVPRHLFVSKDLKNESYVDKPLPIGKNQTISAPHMVGILVQELNLTGEEKVLEIGSGSGYNASVIAEILHKGKVITIERHHKLADKAKENIKKSGYTEKIKIIVGDGSQGYKEEAPYDRILLTAGAPEIPQPLKEQLKENGIIVAPVGGRRSQTLIVGKKINGKIKEEKKGGCAFVPLKGKYGFS</sequence>
<dbReference type="GO" id="GO:0032259">
    <property type="term" value="P:methylation"/>
    <property type="evidence" value="ECO:0007669"/>
    <property type="project" value="UniProtKB-KW"/>
</dbReference>
<dbReference type="STRING" id="1903181.BTN85_1580"/>
<dbReference type="GO" id="GO:0005737">
    <property type="term" value="C:cytoplasm"/>
    <property type="evidence" value="ECO:0007669"/>
    <property type="project" value="UniProtKB-SubCell"/>
</dbReference>
<reference evidence="10" key="1">
    <citation type="submission" date="2016-12" db="EMBL/GenBank/DDBJ databases">
        <title>Discovery of methanogenic haloarchaea.</title>
        <authorList>
            <person name="Sorokin D.Y."/>
            <person name="Makarova K.S."/>
            <person name="Abbas B."/>
            <person name="Ferrer M."/>
            <person name="Golyshin P.N."/>
        </authorList>
    </citation>
    <scope>NUCLEOTIDE SEQUENCE [LARGE SCALE GENOMIC DNA]</scope>
    <source>
        <strain evidence="10">HMET1</strain>
    </source>
</reference>
<keyword evidence="3 9" id="KW-0963">Cytoplasm</keyword>